<dbReference type="RefSeq" id="WP_377098229.1">
    <property type="nucleotide sequence ID" value="NZ_JBHTHU010000005.1"/>
</dbReference>
<evidence type="ECO:0000313" key="8">
    <source>
        <dbReference type="EMBL" id="MFD0749663.1"/>
    </source>
</evidence>
<comment type="similarity">
    <text evidence="1">Belongs to the adrenodoxin/putidaredoxin family.</text>
</comment>
<organism evidence="8 9">
    <name type="scientific">Mucilaginibacter calamicampi</name>
    <dbReference type="NCBI Taxonomy" id="1302352"/>
    <lineage>
        <taxon>Bacteria</taxon>
        <taxon>Pseudomonadati</taxon>
        <taxon>Bacteroidota</taxon>
        <taxon>Sphingobacteriia</taxon>
        <taxon>Sphingobacteriales</taxon>
        <taxon>Sphingobacteriaceae</taxon>
        <taxon>Mucilaginibacter</taxon>
    </lineage>
</organism>
<dbReference type="PROSITE" id="PS51085">
    <property type="entry name" value="2FE2S_FER_2"/>
    <property type="match status" value="1"/>
</dbReference>
<gene>
    <name evidence="8" type="ORF">ACFQZS_05875</name>
</gene>
<evidence type="ECO:0000256" key="6">
    <source>
        <dbReference type="ARBA" id="ARBA00034078"/>
    </source>
</evidence>
<evidence type="ECO:0000256" key="5">
    <source>
        <dbReference type="ARBA" id="ARBA00023014"/>
    </source>
</evidence>
<comment type="caution">
    <text evidence="8">The sequence shown here is derived from an EMBL/GenBank/DDBJ whole genome shotgun (WGS) entry which is preliminary data.</text>
</comment>
<comment type="cofactor">
    <cofactor evidence="6">
        <name>[2Fe-2S] cluster</name>
        <dbReference type="ChEBI" id="CHEBI:190135"/>
    </cofactor>
</comment>
<dbReference type="PANTHER" id="PTHR23426:SF65">
    <property type="entry name" value="FERREDOXIN-2, MITOCHONDRIAL"/>
    <property type="match status" value="1"/>
</dbReference>
<dbReference type="InterPro" id="IPR012675">
    <property type="entry name" value="Beta-grasp_dom_sf"/>
</dbReference>
<proteinExistence type="inferred from homology"/>
<dbReference type="CDD" id="cd00207">
    <property type="entry name" value="fer2"/>
    <property type="match status" value="1"/>
</dbReference>
<dbReference type="InterPro" id="IPR001055">
    <property type="entry name" value="Adrenodoxin-like"/>
</dbReference>
<dbReference type="SUPFAM" id="SSF54292">
    <property type="entry name" value="2Fe-2S ferredoxin-like"/>
    <property type="match status" value="1"/>
</dbReference>
<evidence type="ECO:0000256" key="3">
    <source>
        <dbReference type="ARBA" id="ARBA00022723"/>
    </source>
</evidence>
<dbReference type="PANTHER" id="PTHR23426">
    <property type="entry name" value="FERREDOXIN/ADRENODOXIN"/>
    <property type="match status" value="1"/>
</dbReference>
<reference evidence="9" key="1">
    <citation type="journal article" date="2019" name="Int. J. Syst. Evol. Microbiol.">
        <title>The Global Catalogue of Microorganisms (GCM) 10K type strain sequencing project: providing services to taxonomists for standard genome sequencing and annotation.</title>
        <authorList>
            <consortium name="The Broad Institute Genomics Platform"/>
            <consortium name="The Broad Institute Genome Sequencing Center for Infectious Disease"/>
            <person name="Wu L."/>
            <person name="Ma J."/>
        </authorList>
    </citation>
    <scope>NUCLEOTIDE SEQUENCE [LARGE SCALE GENOMIC DNA]</scope>
    <source>
        <strain evidence="9">CCUG 63418</strain>
    </source>
</reference>
<dbReference type="Pfam" id="PF00111">
    <property type="entry name" value="Fer2"/>
    <property type="match status" value="1"/>
</dbReference>
<keyword evidence="5" id="KW-0411">Iron-sulfur</keyword>
<dbReference type="InterPro" id="IPR036010">
    <property type="entry name" value="2Fe-2S_ferredoxin-like_sf"/>
</dbReference>
<dbReference type="Proteomes" id="UP001596958">
    <property type="component" value="Unassembled WGS sequence"/>
</dbReference>
<keyword evidence="4" id="KW-0408">Iron</keyword>
<dbReference type="InterPro" id="IPR001041">
    <property type="entry name" value="2Fe-2S_ferredoxin-type"/>
</dbReference>
<evidence type="ECO:0000313" key="9">
    <source>
        <dbReference type="Proteomes" id="UP001596958"/>
    </source>
</evidence>
<evidence type="ECO:0000259" key="7">
    <source>
        <dbReference type="PROSITE" id="PS51085"/>
    </source>
</evidence>
<name>A0ABW2YTA3_9SPHI</name>
<keyword evidence="3" id="KW-0479">Metal-binding</keyword>
<evidence type="ECO:0000256" key="2">
    <source>
        <dbReference type="ARBA" id="ARBA00022714"/>
    </source>
</evidence>
<feature type="domain" description="2Fe-2S ferredoxin-type" evidence="7">
    <location>
        <begin position="1"/>
        <end position="104"/>
    </location>
</feature>
<dbReference type="PRINTS" id="PR00355">
    <property type="entry name" value="ADRENODOXIN"/>
</dbReference>
<sequence length="106" mass="11916">MELTVKNRNDEVRVLDVPANAEYNVMEILKTFGYKMRATCGGMGLCADCHCKILNGYDQLNQITEQELETLDEIPDAAFNSRLACQIKPGEHLNGVFLHLSGKDHF</sequence>
<evidence type="ECO:0000256" key="4">
    <source>
        <dbReference type="ARBA" id="ARBA00023004"/>
    </source>
</evidence>
<keyword evidence="9" id="KW-1185">Reference proteome</keyword>
<protein>
    <submittedName>
        <fullName evidence="8">2Fe-2S iron-sulfur cluster-binding protein</fullName>
    </submittedName>
</protein>
<dbReference type="Gene3D" id="3.10.20.30">
    <property type="match status" value="1"/>
</dbReference>
<dbReference type="EMBL" id="JBHTHU010000005">
    <property type="protein sequence ID" value="MFD0749663.1"/>
    <property type="molecule type" value="Genomic_DNA"/>
</dbReference>
<evidence type="ECO:0000256" key="1">
    <source>
        <dbReference type="ARBA" id="ARBA00010914"/>
    </source>
</evidence>
<accession>A0ABW2YTA3</accession>
<keyword evidence="2" id="KW-0001">2Fe-2S</keyword>